<accession>A0AAD4SCU3</accession>
<dbReference type="Proteomes" id="UP001202328">
    <property type="component" value="Unassembled WGS sequence"/>
</dbReference>
<evidence type="ECO:0000313" key="2">
    <source>
        <dbReference type="Proteomes" id="UP001202328"/>
    </source>
</evidence>
<sequence length="132" mass="14551">MRRDAGGGDAGSRSDGNTLLCGETLPLRKQGQNYMKGVLLNIWISSGDWVLDKHDQYNEADPEEIAQEMEVIVPDSSKINPTSGMVESKSVGTFSPFQRQYSHLGHFTEAFVLCFKRKGSPIGGDSLEREEA</sequence>
<dbReference type="AlphaFoldDB" id="A0AAD4SCU3"/>
<gene>
    <name evidence="1" type="ORF">MKW98_009613</name>
</gene>
<name>A0AAD4SCU3_9MAGN</name>
<protein>
    <submittedName>
        <fullName evidence="1">Uncharacterized protein</fullName>
    </submittedName>
</protein>
<organism evidence="1 2">
    <name type="scientific">Papaver atlanticum</name>
    <dbReference type="NCBI Taxonomy" id="357466"/>
    <lineage>
        <taxon>Eukaryota</taxon>
        <taxon>Viridiplantae</taxon>
        <taxon>Streptophyta</taxon>
        <taxon>Embryophyta</taxon>
        <taxon>Tracheophyta</taxon>
        <taxon>Spermatophyta</taxon>
        <taxon>Magnoliopsida</taxon>
        <taxon>Ranunculales</taxon>
        <taxon>Papaveraceae</taxon>
        <taxon>Papaveroideae</taxon>
        <taxon>Papaver</taxon>
    </lineage>
</organism>
<reference evidence="1" key="1">
    <citation type="submission" date="2022-04" db="EMBL/GenBank/DDBJ databases">
        <title>A functionally conserved STORR gene fusion in Papaver species that diverged 16.8 million years ago.</title>
        <authorList>
            <person name="Catania T."/>
        </authorList>
    </citation>
    <scope>NUCLEOTIDE SEQUENCE</scope>
    <source>
        <strain evidence="1">S-188037</strain>
    </source>
</reference>
<keyword evidence="2" id="KW-1185">Reference proteome</keyword>
<proteinExistence type="predicted"/>
<dbReference type="EMBL" id="JAJJMB010011871">
    <property type="protein sequence ID" value="KAI3896760.1"/>
    <property type="molecule type" value="Genomic_DNA"/>
</dbReference>
<evidence type="ECO:0000313" key="1">
    <source>
        <dbReference type="EMBL" id="KAI3896760.1"/>
    </source>
</evidence>
<comment type="caution">
    <text evidence="1">The sequence shown here is derived from an EMBL/GenBank/DDBJ whole genome shotgun (WGS) entry which is preliminary data.</text>
</comment>